<name>A0ACB8VGD6_9TELE</name>
<organism evidence="1 2">
    <name type="scientific">Scortum barcoo</name>
    <name type="common">barcoo grunter</name>
    <dbReference type="NCBI Taxonomy" id="214431"/>
    <lineage>
        <taxon>Eukaryota</taxon>
        <taxon>Metazoa</taxon>
        <taxon>Chordata</taxon>
        <taxon>Craniata</taxon>
        <taxon>Vertebrata</taxon>
        <taxon>Euteleostomi</taxon>
        <taxon>Actinopterygii</taxon>
        <taxon>Neopterygii</taxon>
        <taxon>Teleostei</taxon>
        <taxon>Neoteleostei</taxon>
        <taxon>Acanthomorphata</taxon>
        <taxon>Eupercaria</taxon>
        <taxon>Centrarchiformes</taxon>
        <taxon>Terapontoidei</taxon>
        <taxon>Terapontidae</taxon>
        <taxon>Scortum</taxon>
    </lineage>
</organism>
<evidence type="ECO:0000313" key="1">
    <source>
        <dbReference type="EMBL" id="KAI3353977.1"/>
    </source>
</evidence>
<gene>
    <name evidence="1" type="ORF">L3Q82_018537</name>
</gene>
<dbReference type="EMBL" id="CM041552">
    <property type="protein sequence ID" value="KAI3353977.1"/>
    <property type="molecule type" value="Genomic_DNA"/>
</dbReference>
<protein>
    <submittedName>
        <fullName evidence="1">Uncharacterized protein</fullName>
    </submittedName>
</protein>
<proteinExistence type="predicted"/>
<evidence type="ECO:0000313" key="2">
    <source>
        <dbReference type="Proteomes" id="UP000831701"/>
    </source>
</evidence>
<dbReference type="Proteomes" id="UP000831701">
    <property type="component" value="Chromosome 22"/>
</dbReference>
<keyword evidence="2" id="KW-1185">Reference proteome</keyword>
<sequence>MVSLAGKMSYCVDNVMNHCFCEHMALVQLACGSTAINNLVGLLTAFFILVADFIFIASSYIVIFSTVLTSGKTGIKALHTCITHIMVITVSLILALTAYMSYRVRVKNGLPGAIRVFISTMYLLFPSCFNPIIYGIRTTEIRQHIVKTLTSSGRKDLRYLSFTQRGWSSRSLKELPRAVRVSCRGWDVLFNRDDSLAIILLPFPTTSTESRGHPRTELALLTSLSIPPPVPVRDAAGPADYPKKDG</sequence>
<accession>A0ACB8VGD6</accession>
<reference evidence="1" key="1">
    <citation type="submission" date="2022-04" db="EMBL/GenBank/DDBJ databases">
        <title>Jade perch genome.</title>
        <authorList>
            <person name="Chao B."/>
        </authorList>
    </citation>
    <scope>NUCLEOTIDE SEQUENCE</scope>
    <source>
        <strain evidence="1">CB-2022</strain>
    </source>
</reference>
<comment type="caution">
    <text evidence="1">The sequence shown here is derived from an EMBL/GenBank/DDBJ whole genome shotgun (WGS) entry which is preliminary data.</text>
</comment>